<dbReference type="RefSeq" id="WP_063181302.1">
    <property type="nucleotide sequence ID" value="NZ_CP121215.1"/>
</dbReference>
<dbReference type="eggNOG" id="ENOG502ZBG9">
    <property type="taxonomic scope" value="Bacteria"/>
</dbReference>
<organism evidence="1 2">
    <name type="scientific">Paenibacillus elgii</name>
    <dbReference type="NCBI Taxonomy" id="189691"/>
    <lineage>
        <taxon>Bacteria</taxon>
        <taxon>Bacillati</taxon>
        <taxon>Bacillota</taxon>
        <taxon>Bacilli</taxon>
        <taxon>Bacillales</taxon>
        <taxon>Paenibacillaceae</taxon>
        <taxon>Paenibacillus</taxon>
    </lineage>
</organism>
<dbReference type="AlphaFoldDB" id="A0A161SDZ1"/>
<protein>
    <recommendedName>
        <fullName evidence="3">Glycoside hydrolase family 5 domain-containing protein</fullName>
    </recommendedName>
</protein>
<sequence length="452" mass="50983">MYLLAAKTMIPFLLLTGLVTNSELSSPSIIEKPAPERKVASLLGGGNFTNEAAHSTNDLTYMRKLNISWARLNLYPQYYYSKQSPKTDSIEKVISDMYSHKITPMILFEYYGSYEKKGIPIGDYSKWFSIGQAYAETYRPGGTWAAERGIKDWGVTVFSAFNEPDVERTIPYEKYYQALKGLADGVHSVDPDLKVIPGGFSSQNAFSDWSLKGYGPAIAELLNNGTLDGLDLHTYYDDKYAPILGTYKNSAQNNFDQIKKRLGLTRDIHFYSTEFNVKQSKPPHSAQTEEYLAKQFLTAIWDNLGVVKNDGHTPATQFAMPWSLLQTGQEDKLYGMRTEHEGSASQTVSRTKVLQLVTEVTADASFEYLDPKKKGEYVLTSPGKKIWVWQNVKGWSNRTGPTYQIDNIPSGAKELAVYRWNGLNEVIPLDDGKRTVTLNNLNQDETYMFVAR</sequence>
<dbReference type="InterPro" id="IPR017853">
    <property type="entry name" value="GH"/>
</dbReference>
<accession>A0A161SDZ1</accession>
<evidence type="ECO:0008006" key="3">
    <source>
        <dbReference type="Google" id="ProtNLM"/>
    </source>
</evidence>
<dbReference type="Proteomes" id="UP000076563">
    <property type="component" value="Unassembled WGS sequence"/>
</dbReference>
<evidence type="ECO:0000313" key="1">
    <source>
        <dbReference type="EMBL" id="KZE78945.1"/>
    </source>
</evidence>
<gene>
    <name evidence="1" type="ORF">AV654_15770</name>
</gene>
<dbReference type="Gene3D" id="3.20.20.80">
    <property type="entry name" value="Glycosidases"/>
    <property type="match status" value="1"/>
</dbReference>
<reference evidence="2" key="1">
    <citation type="submission" date="2016-01" db="EMBL/GenBank/DDBJ databases">
        <title>Draft genome of Chromobacterium sp. F49.</title>
        <authorList>
            <person name="Hong K.W."/>
        </authorList>
    </citation>
    <scope>NUCLEOTIDE SEQUENCE [LARGE SCALE GENOMIC DNA]</scope>
    <source>
        <strain evidence="2">M63</strain>
    </source>
</reference>
<keyword evidence="2" id="KW-1185">Reference proteome</keyword>
<comment type="caution">
    <text evidence="1">The sequence shown here is derived from an EMBL/GenBank/DDBJ whole genome shotgun (WGS) entry which is preliminary data.</text>
</comment>
<name>A0A161SDZ1_9BACL</name>
<proteinExistence type="predicted"/>
<dbReference type="EMBL" id="LQRA01000052">
    <property type="protein sequence ID" value="KZE78945.1"/>
    <property type="molecule type" value="Genomic_DNA"/>
</dbReference>
<dbReference type="OrthoDB" id="2558420at2"/>
<evidence type="ECO:0000313" key="2">
    <source>
        <dbReference type="Proteomes" id="UP000076563"/>
    </source>
</evidence>
<dbReference type="SUPFAM" id="SSF51445">
    <property type="entry name" value="(Trans)glycosidases"/>
    <property type="match status" value="1"/>
</dbReference>